<proteinExistence type="predicted"/>
<dbReference type="RefSeq" id="WP_172663266.1">
    <property type="nucleotide sequence ID" value="NZ_JABMKW010000020.1"/>
</dbReference>
<evidence type="ECO:0000313" key="2">
    <source>
        <dbReference type="Proteomes" id="UP001378956"/>
    </source>
</evidence>
<comment type="caution">
    <text evidence="1">The sequence shown here is derived from an EMBL/GenBank/DDBJ whole genome shotgun (WGS) entry which is preliminary data.</text>
</comment>
<dbReference type="EMBL" id="JBBEUB010000001">
    <property type="protein sequence ID" value="MEJ2900921.1"/>
    <property type="molecule type" value="Genomic_DNA"/>
</dbReference>
<gene>
    <name evidence="1" type="ORF">WAE58_00710</name>
</gene>
<sequence>MCEQTNPDLIEQQNFETLQEGLLGVKKQSIALRANLDKIIIACDHMLYGEEPFNEDGS</sequence>
<reference evidence="1 2" key="1">
    <citation type="submission" date="2024-03" db="EMBL/GenBank/DDBJ databases">
        <title>Sequence of Lycoming College Course Isolates.</title>
        <authorList>
            <person name="Plotts O."/>
            <person name="Newman J."/>
        </authorList>
    </citation>
    <scope>NUCLEOTIDE SEQUENCE [LARGE SCALE GENOMIC DNA]</scope>
    <source>
        <strain evidence="1 2">CJB-3</strain>
    </source>
</reference>
<evidence type="ECO:0000313" key="1">
    <source>
        <dbReference type="EMBL" id="MEJ2900921.1"/>
    </source>
</evidence>
<organism evidence="1 2">
    <name type="scientific">Pedobacter panaciterrae</name>
    <dbReference type="NCBI Taxonomy" id="363849"/>
    <lineage>
        <taxon>Bacteria</taxon>
        <taxon>Pseudomonadati</taxon>
        <taxon>Bacteroidota</taxon>
        <taxon>Sphingobacteriia</taxon>
        <taxon>Sphingobacteriales</taxon>
        <taxon>Sphingobacteriaceae</taxon>
        <taxon>Pedobacter</taxon>
    </lineage>
</organism>
<dbReference type="Proteomes" id="UP001378956">
    <property type="component" value="Unassembled WGS sequence"/>
</dbReference>
<name>A0ABU8NFA5_9SPHI</name>
<accession>A0ABU8NFA5</accession>
<keyword evidence="2" id="KW-1185">Reference proteome</keyword>
<protein>
    <submittedName>
        <fullName evidence="1">Uncharacterized protein</fullName>
    </submittedName>
</protein>